<dbReference type="AlphaFoldDB" id="A0A447N5P2"/>
<evidence type="ECO:0000313" key="1">
    <source>
        <dbReference type="EMBL" id="VDZ98634.1"/>
    </source>
</evidence>
<protein>
    <submittedName>
        <fullName evidence="1">Putative phage-like protein</fullName>
    </submittedName>
</protein>
<gene>
    <name evidence="1" type="ORF">NCTC129_04909</name>
</gene>
<sequence>MTLNLKKKINILQQGICPACHKRELFTSIEKPWILKCGRENNCGHQVVVKELYSDIFEDWSKRYQDTPETPHAAAEAYLREARGLNTEPLKGSFTQGAFVKDGMGSATVRFKLSCGAMWERIIDQPQRFGKQKANIKGSYVGHWWVPLLLTCWK</sequence>
<accession>A0A447N5P2</accession>
<dbReference type="EMBL" id="LR134140">
    <property type="protein sequence ID" value="VDZ98634.1"/>
    <property type="molecule type" value="Genomic_DNA"/>
</dbReference>
<name>A0A447N5P2_SALET</name>
<organism evidence="1 2">
    <name type="scientific">Salmonella enterica I</name>
    <dbReference type="NCBI Taxonomy" id="59201"/>
    <lineage>
        <taxon>Bacteria</taxon>
        <taxon>Pseudomonadati</taxon>
        <taxon>Pseudomonadota</taxon>
        <taxon>Gammaproteobacteria</taxon>
        <taxon>Enterobacterales</taxon>
        <taxon>Enterobacteriaceae</taxon>
        <taxon>Salmonella</taxon>
    </lineage>
</organism>
<evidence type="ECO:0000313" key="2">
    <source>
        <dbReference type="Proteomes" id="UP000282086"/>
    </source>
</evidence>
<dbReference type="Proteomes" id="UP000282086">
    <property type="component" value="Chromosome"/>
</dbReference>
<proteinExistence type="predicted"/>
<reference evidence="1 2" key="1">
    <citation type="submission" date="2018-12" db="EMBL/GenBank/DDBJ databases">
        <authorList>
            <consortium name="Pathogen Informatics"/>
        </authorList>
    </citation>
    <scope>NUCLEOTIDE SEQUENCE [LARGE SCALE GENOMIC DNA]</scope>
    <source>
        <strain evidence="1 2">NCTC129</strain>
    </source>
</reference>